<comment type="subcellular location">
    <subcellularLocation>
        <location evidence="1">Membrane</location>
        <topology evidence="1">Single-pass membrane protein</topology>
    </subcellularLocation>
</comment>
<dbReference type="GO" id="GO:0055085">
    <property type="term" value="P:transmembrane transport"/>
    <property type="evidence" value="ECO:0007669"/>
    <property type="project" value="InterPro"/>
</dbReference>
<keyword evidence="9" id="KW-1185">Reference proteome</keyword>
<evidence type="ECO:0000313" key="9">
    <source>
        <dbReference type="Proteomes" id="UP000568380"/>
    </source>
</evidence>
<feature type="domain" description="p-hydroxybenzoic acid efflux pump subunit AaeA-like beta-barrel" evidence="7">
    <location>
        <begin position="144"/>
        <end position="234"/>
    </location>
</feature>
<protein>
    <submittedName>
        <fullName evidence="8">Multidrug resistance efflux pump</fullName>
    </submittedName>
</protein>
<dbReference type="Gene3D" id="2.40.30.170">
    <property type="match status" value="1"/>
</dbReference>
<organism evidence="8 9">
    <name type="scientific">Nonomuraea endophytica</name>
    <dbReference type="NCBI Taxonomy" id="714136"/>
    <lineage>
        <taxon>Bacteria</taxon>
        <taxon>Bacillati</taxon>
        <taxon>Actinomycetota</taxon>
        <taxon>Actinomycetes</taxon>
        <taxon>Streptosporangiales</taxon>
        <taxon>Streptosporangiaceae</taxon>
        <taxon>Nonomuraea</taxon>
    </lineage>
</organism>
<dbReference type="InterPro" id="IPR011053">
    <property type="entry name" value="Single_hybrid_motif"/>
</dbReference>
<dbReference type="Pfam" id="PF25963">
    <property type="entry name" value="Beta-barrel_AAEA"/>
    <property type="match status" value="1"/>
</dbReference>
<evidence type="ECO:0000256" key="3">
    <source>
        <dbReference type="ARBA" id="ARBA00022692"/>
    </source>
</evidence>
<dbReference type="GO" id="GO:0016020">
    <property type="term" value="C:membrane"/>
    <property type="evidence" value="ECO:0007669"/>
    <property type="project" value="UniProtKB-SubCell"/>
</dbReference>
<accession>A0A7W8ACE3</accession>
<sequence>MAEASTAVVEAEPVIPRKRRIKRSTRIALIIIGVIAVLAIGILTVVTFLENRKWVTTDNAQIDGDSLSVNAPTTGILIDWQVTEGTTMVKGQSMGRIEVQGAFARPQMPIPAPANGTVAVNNGRDGVFVATGTQLAVAYDLSAVYVTARVEETSIAGVTLGAHVEITVDAYTDTPLTGTVKEIQGGTAGQFSLFPQNNSTGNFQKVTQVVPVKIAIADQKGLGLVPGMNVEVRIRRP</sequence>
<evidence type="ECO:0000256" key="6">
    <source>
        <dbReference type="SAM" id="Phobius"/>
    </source>
</evidence>
<reference evidence="8 9" key="1">
    <citation type="submission" date="2020-08" db="EMBL/GenBank/DDBJ databases">
        <title>Genomic Encyclopedia of Type Strains, Phase IV (KMG-IV): sequencing the most valuable type-strain genomes for metagenomic binning, comparative biology and taxonomic classification.</title>
        <authorList>
            <person name="Goeker M."/>
        </authorList>
    </citation>
    <scope>NUCLEOTIDE SEQUENCE [LARGE SCALE GENOMIC DNA]</scope>
    <source>
        <strain evidence="8 9">DSM 45385</strain>
    </source>
</reference>
<comment type="caution">
    <text evidence="8">The sequence shown here is derived from an EMBL/GenBank/DDBJ whole genome shotgun (WGS) entry which is preliminary data.</text>
</comment>
<dbReference type="InterPro" id="IPR058634">
    <property type="entry name" value="AaeA-lik-b-barrel"/>
</dbReference>
<evidence type="ECO:0000259" key="7">
    <source>
        <dbReference type="Pfam" id="PF25963"/>
    </source>
</evidence>
<comment type="similarity">
    <text evidence="2">Belongs to the membrane fusion protein (MFP) (TC 8.A.1) family.</text>
</comment>
<keyword evidence="3 6" id="KW-0812">Transmembrane</keyword>
<gene>
    <name evidence="8" type="ORF">HNR40_009174</name>
</gene>
<dbReference type="SUPFAM" id="SSF51230">
    <property type="entry name" value="Single hybrid motif"/>
    <property type="match status" value="1"/>
</dbReference>
<dbReference type="EMBL" id="JACHIN010000018">
    <property type="protein sequence ID" value="MBB5083669.1"/>
    <property type="molecule type" value="Genomic_DNA"/>
</dbReference>
<evidence type="ECO:0000256" key="4">
    <source>
        <dbReference type="ARBA" id="ARBA00022989"/>
    </source>
</evidence>
<feature type="transmembrane region" description="Helical" evidence="6">
    <location>
        <begin position="27"/>
        <end position="49"/>
    </location>
</feature>
<keyword evidence="5 6" id="KW-0472">Membrane</keyword>
<evidence type="ECO:0000256" key="5">
    <source>
        <dbReference type="ARBA" id="ARBA00023136"/>
    </source>
</evidence>
<evidence type="ECO:0000256" key="1">
    <source>
        <dbReference type="ARBA" id="ARBA00004167"/>
    </source>
</evidence>
<dbReference type="InterPro" id="IPR050739">
    <property type="entry name" value="MFP"/>
</dbReference>
<evidence type="ECO:0000313" key="8">
    <source>
        <dbReference type="EMBL" id="MBB5083669.1"/>
    </source>
</evidence>
<dbReference type="Proteomes" id="UP000568380">
    <property type="component" value="Unassembled WGS sequence"/>
</dbReference>
<proteinExistence type="inferred from homology"/>
<dbReference type="PANTHER" id="PTHR30386:SF26">
    <property type="entry name" value="TRANSPORT PROTEIN COMB"/>
    <property type="match status" value="1"/>
</dbReference>
<dbReference type="PANTHER" id="PTHR30386">
    <property type="entry name" value="MEMBRANE FUSION SUBUNIT OF EMRAB-TOLC MULTIDRUG EFFLUX PUMP"/>
    <property type="match status" value="1"/>
</dbReference>
<dbReference type="RefSeq" id="WP_221341625.1">
    <property type="nucleotide sequence ID" value="NZ_JACHIN010000018.1"/>
</dbReference>
<keyword evidence="4 6" id="KW-1133">Transmembrane helix</keyword>
<name>A0A7W8ACE3_9ACTN</name>
<dbReference type="AlphaFoldDB" id="A0A7W8ACE3"/>
<evidence type="ECO:0000256" key="2">
    <source>
        <dbReference type="ARBA" id="ARBA00009477"/>
    </source>
</evidence>